<proteinExistence type="predicted"/>
<dbReference type="InterPro" id="IPR029063">
    <property type="entry name" value="SAM-dependent_MTases_sf"/>
</dbReference>
<protein>
    <submittedName>
        <fullName evidence="1">Uncharacterized protein</fullName>
    </submittedName>
</protein>
<gene>
    <name evidence="1" type="ORF">FOZ63_005136</name>
</gene>
<accession>A0A7J6RP20</accession>
<dbReference type="AlphaFoldDB" id="A0A7J6RP20"/>
<dbReference type="Pfam" id="PF10294">
    <property type="entry name" value="Methyltransf_16"/>
    <property type="match status" value="1"/>
</dbReference>
<organism evidence="1 2">
    <name type="scientific">Perkinsus olseni</name>
    <name type="common">Perkinsus atlanticus</name>
    <dbReference type="NCBI Taxonomy" id="32597"/>
    <lineage>
        <taxon>Eukaryota</taxon>
        <taxon>Sar</taxon>
        <taxon>Alveolata</taxon>
        <taxon>Perkinsozoa</taxon>
        <taxon>Perkinsea</taxon>
        <taxon>Perkinsida</taxon>
        <taxon>Perkinsidae</taxon>
        <taxon>Perkinsus</taxon>
    </lineage>
</organism>
<dbReference type="EMBL" id="JABANO010024254">
    <property type="protein sequence ID" value="KAF4722195.1"/>
    <property type="molecule type" value="Genomic_DNA"/>
</dbReference>
<reference evidence="1 2" key="1">
    <citation type="submission" date="2020-04" db="EMBL/GenBank/DDBJ databases">
        <title>Perkinsus olseni comparative genomics.</title>
        <authorList>
            <person name="Bogema D.R."/>
        </authorList>
    </citation>
    <scope>NUCLEOTIDE SEQUENCE [LARGE SCALE GENOMIC DNA]</scope>
    <source>
        <strain evidence="1 2">ATCC PRA-207</strain>
    </source>
</reference>
<name>A0A7J6RP20_PEROL</name>
<evidence type="ECO:0000313" key="1">
    <source>
        <dbReference type="EMBL" id="KAF4722195.1"/>
    </source>
</evidence>
<comment type="caution">
    <text evidence="1">The sequence shown here is derived from an EMBL/GenBank/DDBJ whole genome shotgun (WGS) entry which is preliminary data.</text>
</comment>
<evidence type="ECO:0000313" key="2">
    <source>
        <dbReference type="Proteomes" id="UP000553632"/>
    </source>
</evidence>
<sequence>MLGPFKSEHGGLFSRQVFITDLPELLPLLEVNCSSKLNPRLKGRAKALALDWVDESSFPKEIEGCVDVIVCCEILYGNRFVWPGLVRVLERALAVDGEAIFAITLRNARHDVDDFCALAKAGGKLRIAKEEYLSPEVVVVRIQLAEKSH</sequence>
<dbReference type="Gene3D" id="3.40.50.150">
    <property type="entry name" value="Vaccinia Virus protein VP39"/>
    <property type="match status" value="1"/>
</dbReference>
<dbReference type="InterPro" id="IPR019410">
    <property type="entry name" value="Methyltransf_16"/>
</dbReference>
<dbReference type="Proteomes" id="UP000553632">
    <property type="component" value="Unassembled WGS sequence"/>
</dbReference>
<keyword evidence="2" id="KW-1185">Reference proteome</keyword>